<evidence type="ECO:0000259" key="2">
    <source>
        <dbReference type="Pfam" id="PF07331"/>
    </source>
</evidence>
<keyword evidence="1" id="KW-1133">Transmembrane helix</keyword>
<evidence type="ECO:0000313" key="3">
    <source>
        <dbReference type="EMBL" id="XBO72229.1"/>
    </source>
</evidence>
<accession>A0AAU7KKW9</accession>
<reference evidence="3" key="1">
    <citation type="submission" date="2022-06" db="EMBL/GenBank/DDBJ databases">
        <title>A novel DMS-producing enzyme.</title>
        <authorList>
            <person name="Zhang Y."/>
        </authorList>
    </citation>
    <scope>NUCLEOTIDE SEQUENCE</scope>
    <source>
        <strain evidence="3">RT37</strain>
    </source>
</reference>
<keyword evidence="1" id="KW-0812">Transmembrane</keyword>
<keyword evidence="1" id="KW-0472">Membrane</keyword>
<sequence length="148" mass="15557">MMLTKPRQVALGALIIALGLVAASWAGGAYGYSFPRVVSLIVLTLAVVLLAVEILAPGQAEEGAISIPWGSIIPALAIFFLLLLALRILGFYVTTLVGFVVISSVYMPGLSSSRKILLNIVIGTGFLAVLFGVFTALLKVQFPKGLLL</sequence>
<proteinExistence type="predicted"/>
<protein>
    <submittedName>
        <fullName evidence="3">Tripartite tricarboxylate transporter TctB family protein</fullName>
    </submittedName>
</protein>
<dbReference type="InterPro" id="IPR009936">
    <property type="entry name" value="DUF1468"/>
</dbReference>
<feature type="transmembrane region" description="Helical" evidence="1">
    <location>
        <begin position="89"/>
        <end position="109"/>
    </location>
</feature>
<feature type="transmembrane region" description="Helical" evidence="1">
    <location>
        <begin position="63"/>
        <end position="83"/>
    </location>
</feature>
<dbReference type="Pfam" id="PF07331">
    <property type="entry name" value="TctB"/>
    <property type="match status" value="1"/>
</dbReference>
<dbReference type="EMBL" id="CP098827">
    <property type="protein sequence ID" value="XBO72229.1"/>
    <property type="molecule type" value="Genomic_DNA"/>
</dbReference>
<feature type="transmembrane region" description="Helical" evidence="1">
    <location>
        <begin position="36"/>
        <end position="56"/>
    </location>
</feature>
<organism evidence="3">
    <name type="scientific">Halomonas sp. RT37</name>
    <dbReference type="NCBI Taxonomy" id="2950872"/>
    <lineage>
        <taxon>Bacteria</taxon>
        <taxon>Pseudomonadati</taxon>
        <taxon>Pseudomonadota</taxon>
        <taxon>Gammaproteobacteria</taxon>
        <taxon>Oceanospirillales</taxon>
        <taxon>Halomonadaceae</taxon>
        <taxon>Halomonas</taxon>
    </lineage>
</organism>
<dbReference type="RefSeq" id="WP_045991932.1">
    <property type="nucleotide sequence ID" value="NZ_CP098827.1"/>
</dbReference>
<feature type="domain" description="DUF1468" evidence="2">
    <location>
        <begin position="10"/>
        <end position="143"/>
    </location>
</feature>
<name>A0AAU7KKW9_9GAMM</name>
<gene>
    <name evidence="3" type="ORF">NFG58_05830</name>
</gene>
<dbReference type="AlphaFoldDB" id="A0AAU7KKW9"/>
<feature type="transmembrane region" description="Helical" evidence="1">
    <location>
        <begin position="116"/>
        <end position="138"/>
    </location>
</feature>
<evidence type="ECO:0000256" key="1">
    <source>
        <dbReference type="SAM" id="Phobius"/>
    </source>
</evidence>